<sequence>MSAAAVAAPPPEPEADAEAPKKRGPPVVIIDSGNTNVAGGISGRALASRVKTFQDGSNVWVREKTEETDAPEVVEARREALRAKAVIGDGEGVELDAEKAKQEALGGVSEETMDKTAREIQCFRLAAFDVNIDELEVKEWLRPDADPSDYFNYGMGEDTWRQYRDQQLILRRSLQERRAAMAQAAARERHAELLKQGPPQPPTLPMPIMGGPRPPWGGPGGPMPPPNAFPPRGFPGFFLRENQNFASRRWRGGAGAFSAPSNRRGRGDDVASMAWTLRAIEPTRSRGRRRVDGLTARRRRPGLPTSRLPAELSSSKFTVAAGRACISSSAELSSARRFPRRSVRRAGGARAGARAFSKTVAVARAVPAATAAGGLS</sequence>
<evidence type="ECO:0000256" key="2">
    <source>
        <dbReference type="ARBA" id="ARBA00007459"/>
    </source>
</evidence>
<keyword evidence="8" id="KW-1185">Reference proteome</keyword>
<accession>A0A8J2SHE0</accession>
<proteinExistence type="inferred from homology"/>
<dbReference type="AlphaFoldDB" id="A0A8J2SHE0"/>
<evidence type="ECO:0000313" key="7">
    <source>
        <dbReference type="EMBL" id="CAH0370323.1"/>
    </source>
</evidence>
<dbReference type="Proteomes" id="UP000789595">
    <property type="component" value="Unassembled WGS sequence"/>
</dbReference>
<dbReference type="EMBL" id="CAKKNE010000003">
    <property type="protein sequence ID" value="CAH0370323.1"/>
    <property type="molecule type" value="Genomic_DNA"/>
</dbReference>
<evidence type="ECO:0000313" key="8">
    <source>
        <dbReference type="Proteomes" id="UP000789595"/>
    </source>
</evidence>
<gene>
    <name evidence="7" type="ORF">PECAL_3P02010</name>
</gene>
<evidence type="ECO:0000259" key="6">
    <source>
        <dbReference type="Pfam" id="PF05182"/>
    </source>
</evidence>
<dbReference type="GO" id="GO:0006397">
    <property type="term" value="P:mRNA processing"/>
    <property type="evidence" value="ECO:0007669"/>
    <property type="project" value="UniProtKB-KW"/>
</dbReference>
<dbReference type="InterPro" id="IPR007854">
    <property type="entry name" value="Fip1_dom"/>
</dbReference>
<comment type="caution">
    <text evidence="7">The sequence shown here is derived from an EMBL/GenBank/DDBJ whole genome shotgun (WGS) entry which is preliminary data.</text>
</comment>
<keyword evidence="4" id="KW-0539">Nucleus</keyword>
<dbReference type="InterPro" id="IPR044976">
    <property type="entry name" value="FIPS5/FIPS3-like"/>
</dbReference>
<feature type="region of interest" description="Disordered" evidence="5">
    <location>
        <begin position="1"/>
        <end position="34"/>
    </location>
</feature>
<evidence type="ECO:0000256" key="3">
    <source>
        <dbReference type="ARBA" id="ARBA00022664"/>
    </source>
</evidence>
<evidence type="ECO:0000256" key="4">
    <source>
        <dbReference type="ARBA" id="ARBA00023242"/>
    </source>
</evidence>
<feature type="domain" description="Pre-mRNA polyadenylation factor Fip1" evidence="6">
    <location>
        <begin position="129"/>
        <end position="169"/>
    </location>
</feature>
<dbReference type="PANTHER" id="PTHR36884">
    <property type="entry name" value="FIP1[III]-LIKE PROTEIN"/>
    <property type="match status" value="1"/>
</dbReference>
<organism evidence="7 8">
    <name type="scientific">Pelagomonas calceolata</name>
    <dbReference type="NCBI Taxonomy" id="35677"/>
    <lineage>
        <taxon>Eukaryota</taxon>
        <taxon>Sar</taxon>
        <taxon>Stramenopiles</taxon>
        <taxon>Ochrophyta</taxon>
        <taxon>Pelagophyceae</taxon>
        <taxon>Pelagomonadales</taxon>
        <taxon>Pelagomonadaceae</taxon>
        <taxon>Pelagomonas</taxon>
    </lineage>
</organism>
<comment type="subcellular location">
    <subcellularLocation>
        <location evidence="1">Nucleus</location>
    </subcellularLocation>
</comment>
<evidence type="ECO:0000256" key="1">
    <source>
        <dbReference type="ARBA" id="ARBA00004123"/>
    </source>
</evidence>
<protein>
    <recommendedName>
        <fullName evidence="6">Pre-mRNA polyadenylation factor Fip1 domain-containing protein</fullName>
    </recommendedName>
</protein>
<dbReference type="Pfam" id="PF05182">
    <property type="entry name" value="Fip1"/>
    <property type="match status" value="1"/>
</dbReference>
<reference evidence="7" key="1">
    <citation type="submission" date="2021-11" db="EMBL/GenBank/DDBJ databases">
        <authorList>
            <consortium name="Genoscope - CEA"/>
            <person name="William W."/>
        </authorList>
    </citation>
    <scope>NUCLEOTIDE SEQUENCE</scope>
</reference>
<name>A0A8J2SHE0_9STRA</name>
<evidence type="ECO:0000256" key="5">
    <source>
        <dbReference type="SAM" id="MobiDB-lite"/>
    </source>
</evidence>
<keyword evidence="3" id="KW-0507">mRNA processing</keyword>
<dbReference type="OrthoDB" id="44464at2759"/>
<dbReference type="PANTHER" id="PTHR36884:SF4">
    <property type="entry name" value="FIP1[III]-LIKE PROTEIN"/>
    <property type="match status" value="1"/>
</dbReference>
<comment type="similarity">
    <text evidence="2">Belongs to the FIP1 family.</text>
</comment>
<dbReference type="GO" id="GO:0005634">
    <property type="term" value="C:nucleus"/>
    <property type="evidence" value="ECO:0007669"/>
    <property type="project" value="UniProtKB-SubCell"/>
</dbReference>